<keyword evidence="4 9" id="KW-0812">Transmembrane</keyword>
<proteinExistence type="inferred from homology"/>
<evidence type="ECO:0000256" key="4">
    <source>
        <dbReference type="ARBA" id="ARBA00022692"/>
    </source>
</evidence>
<feature type="transmembrane region" description="Helical" evidence="9">
    <location>
        <begin position="28"/>
        <end position="47"/>
    </location>
</feature>
<feature type="transmembrane region" description="Helical" evidence="9">
    <location>
        <begin position="53"/>
        <end position="75"/>
    </location>
</feature>
<organism evidence="10 11">
    <name type="scientific">Cyclospora cayetanensis</name>
    <dbReference type="NCBI Taxonomy" id="88456"/>
    <lineage>
        <taxon>Eukaryota</taxon>
        <taxon>Sar</taxon>
        <taxon>Alveolata</taxon>
        <taxon>Apicomplexa</taxon>
        <taxon>Conoidasida</taxon>
        <taxon>Coccidia</taxon>
        <taxon>Eucoccidiorida</taxon>
        <taxon>Eimeriorina</taxon>
        <taxon>Eimeriidae</taxon>
        <taxon>Cyclospora</taxon>
    </lineage>
</organism>
<comment type="function">
    <text evidence="8">Component of the signal peptidase complex (SPC) which catalyzes the cleavage of N-terminal signal sequences from nascent proteins as they are translocated into the lumen of the endoplasmic reticulum. Dispensable for SPC enzymatic activity.</text>
</comment>
<dbReference type="AlphaFoldDB" id="A0A1D3D8G0"/>
<comment type="similarity">
    <text evidence="2">Belongs to the SPCS1 family.</text>
</comment>
<dbReference type="GO" id="GO:0006465">
    <property type="term" value="P:signal peptide processing"/>
    <property type="evidence" value="ECO:0007669"/>
    <property type="project" value="InterPro"/>
</dbReference>
<comment type="subcellular location">
    <subcellularLocation>
        <location evidence="1">Endoplasmic reticulum membrane</location>
        <topology evidence="1">Multi-pass membrane protein</topology>
    </subcellularLocation>
</comment>
<dbReference type="InParanoid" id="A0A1D3D8G0"/>
<evidence type="ECO:0000256" key="9">
    <source>
        <dbReference type="SAM" id="Phobius"/>
    </source>
</evidence>
<dbReference type="EMBL" id="JROU02000288">
    <property type="protein sequence ID" value="OEH79751.1"/>
    <property type="molecule type" value="Genomic_DNA"/>
</dbReference>
<dbReference type="GO" id="GO:0005787">
    <property type="term" value="C:signal peptidase complex"/>
    <property type="evidence" value="ECO:0007669"/>
    <property type="project" value="InterPro"/>
</dbReference>
<keyword evidence="6 9" id="KW-1133">Transmembrane helix</keyword>
<accession>A0A1D3D8G0</accession>
<dbReference type="PANTHER" id="PTHR13202:SF0">
    <property type="entry name" value="SIGNAL PEPTIDASE COMPLEX SUBUNIT 1"/>
    <property type="match status" value="1"/>
</dbReference>
<keyword evidence="7 9" id="KW-0472">Membrane</keyword>
<evidence type="ECO:0000256" key="1">
    <source>
        <dbReference type="ARBA" id="ARBA00004477"/>
    </source>
</evidence>
<dbReference type="GO" id="GO:0045047">
    <property type="term" value="P:protein targeting to ER"/>
    <property type="evidence" value="ECO:0007669"/>
    <property type="project" value="TreeGrafter"/>
</dbReference>
<dbReference type="Pfam" id="PF06645">
    <property type="entry name" value="SPC12"/>
    <property type="match status" value="1"/>
</dbReference>
<evidence type="ECO:0000313" key="10">
    <source>
        <dbReference type="EMBL" id="OEH79751.1"/>
    </source>
</evidence>
<dbReference type="Proteomes" id="UP000095192">
    <property type="component" value="Unassembled WGS sequence"/>
</dbReference>
<keyword evidence="11" id="KW-1185">Reference proteome</keyword>
<keyword evidence="5" id="KW-0256">Endoplasmic reticulum</keyword>
<protein>
    <recommendedName>
        <fullName evidence="3">Signal peptidase complex subunit 1</fullName>
    </recommendedName>
</protein>
<dbReference type="FunCoup" id="A0A1D3D8G0">
    <property type="interactions" value="19"/>
</dbReference>
<dbReference type="VEuPathDB" id="ToxoDB:cyc_02384"/>
<dbReference type="PANTHER" id="PTHR13202">
    <property type="entry name" value="MICROSOMAL SIGNAL PEPTIDASE 12 KDA SUBUNIT"/>
    <property type="match status" value="1"/>
</dbReference>
<comment type="caution">
    <text evidence="10">The sequence shown here is derived from an EMBL/GenBank/DDBJ whole genome shotgun (WGS) entry which is preliminary data.</text>
</comment>
<name>A0A1D3D8G0_9EIME</name>
<dbReference type="InterPro" id="IPR009542">
    <property type="entry name" value="Spc1/SPCS1"/>
</dbReference>
<gene>
    <name evidence="10" type="ORF">cyc_02384</name>
</gene>
<evidence type="ECO:0000313" key="11">
    <source>
        <dbReference type="Proteomes" id="UP000095192"/>
    </source>
</evidence>
<evidence type="ECO:0000256" key="8">
    <source>
        <dbReference type="ARBA" id="ARBA00045204"/>
    </source>
</evidence>
<reference evidence="10 11" key="1">
    <citation type="journal article" date="2016" name="BMC Genomics">
        <title>Comparative genomics reveals Cyclospora cayetanensis possesses coccidia-like metabolism and invasion components but unique surface antigens.</title>
        <authorList>
            <person name="Liu S."/>
            <person name="Wang L."/>
            <person name="Zheng H."/>
            <person name="Xu Z."/>
            <person name="Roellig D.M."/>
            <person name="Li N."/>
            <person name="Frace M.A."/>
            <person name="Tang K."/>
            <person name="Arrowood M.J."/>
            <person name="Moss D.M."/>
            <person name="Zhang L."/>
            <person name="Feng Y."/>
            <person name="Xiao L."/>
        </authorList>
    </citation>
    <scope>NUCLEOTIDE SEQUENCE [LARGE SCALE GENOMIC DNA]</scope>
    <source>
        <strain evidence="10 11">CHN_HEN01</strain>
    </source>
</reference>
<sequence length="124" mass="13997">MIQRLRRTVDALKEGVVDFEAQHRLQDFLVHISVAGTLCAFLLGFFTESFYDCFLTVLATTLVAALVCIPSWPIYKRNPINWTPHDPKRIAQLYASDMGVVPPIEVAPEKRPSKKNAAGNKKRK</sequence>
<evidence type="ECO:0000256" key="6">
    <source>
        <dbReference type="ARBA" id="ARBA00022989"/>
    </source>
</evidence>
<evidence type="ECO:0000256" key="5">
    <source>
        <dbReference type="ARBA" id="ARBA00022824"/>
    </source>
</evidence>
<evidence type="ECO:0000256" key="3">
    <source>
        <dbReference type="ARBA" id="ARBA00017059"/>
    </source>
</evidence>
<evidence type="ECO:0000256" key="2">
    <source>
        <dbReference type="ARBA" id="ARBA00005245"/>
    </source>
</evidence>
<evidence type="ECO:0000256" key="7">
    <source>
        <dbReference type="ARBA" id="ARBA00023136"/>
    </source>
</evidence>